<dbReference type="Proteomes" id="UP000051686">
    <property type="component" value="Unassembled WGS sequence"/>
</dbReference>
<organism evidence="8 9">
    <name type="scientific">Liquorilactobacillus oeni DSM 19972</name>
    <dbReference type="NCBI Taxonomy" id="1423777"/>
    <lineage>
        <taxon>Bacteria</taxon>
        <taxon>Bacillati</taxon>
        <taxon>Bacillota</taxon>
        <taxon>Bacilli</taxon>
        <taxon>Lactobacillales</taxon>
        <taxon>Lactobacillaceae</taxon>
        <taxon>Liquorilactobacillus</taxon>
    </lineage>
</organism>
<evidence type="ECO:0000256" key="5">
    <source>
        <dbReference type="ARBA" id="ARBA00023136"/>
    </source>
</evidence>
<evidence type="ECO:0000256" key="3">
    <source>
        <dbReference type="ARBA" id="ARBA00022692"/>
    </source>
</evidence>
<dbReference type="EMBL" id="AZEH01000025">
    <property type="protein sequence ID" value="KRL05344.1"/>
    <property type="molecule type" value="Genomic_DNA"/>
</dbReference>
<dbReference type="PROSITE" id="PS50850">
    <property type="entry name" value="MFS"/>
    <property type="match status" value="1"/>
</dbReference>
<dbReference type="GO" id="GO:0022857">
    <property type="term" value="F:transmembrane transporter activity"/>
    <property type="evidence" value="ECO:0007669"/>
    <property type="project" value="InterPro"/>
</dbReference>
<evidence type="ECO:0000256" key="6">
    <source>
        <dbReference type="SAM" id="Phobius"/>
    </source>
</evidence>
<dbReference type="PANTHER" id="PTHR23501">
    <property type="entry name" value="MAJOR FACILITATOR SUPERFAMILY"/>
    <property type="match status" value="1"/>
</dbReference>
<keyword evidence="4 6" id="KW-1133">Transmembrane helix</keyword>
<keyword evidence="5 6" id="KW-0472">Membrane</keyword>
<feature type="transmembrane region" description="Helical" evidence="6">
    <location>
        <begin position="20"/>
        <end position="45"/>
    </location>
</feature>
<comment type="caution">
    <text evidence="8">The sequence shown here is derived from an EMBL/GenBank/DDBJ whole genome shotgun (WGS) entry which is preliminary data.</text>
</comment>
<keyword evidence="9" id="KW-1185">Reference proteome</keyword>
<dbReference type="InterPro" id="IPR036259">
    <property type="entry name" value="MFS_trans_sf"/>
</dbReference>
<dbReference type="SUPFAM" id="SSF103473">
    <property type="entry name" value="MFS general substrate transporter"/>
    <property type="match status" value="1"/>
</dbReference>
<keyword evidence="3 6" id="KW-0812">Transmembrane</keyword>
<evidence type="ECO:0000313" key="9">
    <source>
        <dbReference type="Proteomes" id="UP000051686"/>
    </source>
</evidence>
<dbReference type="PANTHER" id="PTHR23501:SF191">
    <property type="entry name" value="VACUOLAR BASIC AMINO ACID TRANSPORTER 4"/>
    <property type="match status" value="1"/>
</dbReference>
<evidence type="ECO:0000256" key="4">
    <source>
        <dbReference type="ARBA" id="ARBA00022989"/>
    </source>
</evidence>
<keyword evidence="2" id="KW-0813">Transport</keyword>
<dbReference type="AlphaFoldDB" id="A0A0R1MB29"/>
<protein>
    <recommendedName>
        <fullName evidence="7">Major facilitator superfamily (MFS) profile domain-containing protein</fullName>
    </recommendedName>
</protein>
<evidence type="ECO:0000256" key="1">
    <source>
        <dbReference type="ARBA" id="ARBA00004651"/>
    </source>
</evidence>
<proteinExistence type="predicted"/>
<dbReference type="InterPro" id="IPR011701">
    <property type="entry name" value="MFS"/>
</dbReference>
<sequence length="50" mass="5373">MAIAIPLLGKLSDIYGFKKIYLFGIFTFLIGSLLAAAASNIWVLISGRAI</sequence>
<dbReference type="InterPro" id="IPR020846">
    <property type="entry name" value="MFS_dom"/>
</dbReference>
<dbReference type="GO" id="GO:0005886">
    <property type="term" value="C:plasma membrane"/>
    <property type="evidence" value="ECO:0007669"/>
    <property type="project" value="UniProtKB-SubCell"/>
</dbReference>
<dbReference type="PATRIC" id="fig|1423777.3.peg.762"/>
<reference evidence="8 9" key="1">
    <citation type="journal article" date="2015" name="Genome Announc.">
        <title>Expanding the biotechnology potential of lactobacilli through comparative genomics of 213 strains and associated genera.</title>
        <authorList>
            <person name="Sun Z."/>
            <person name="Harris H.M."/>
            <person name="McCann A."/>
            <person name="Guo C."/>
            <person name="Argimon S."/>
            <person name="Zhang W."/>
            <person name="Yang X."/>
            <person name="Jeffery I.B."/>
            <person name="Cooney J.C."/>
            <person name="Kagawa T.F."/>
            <person name="Liu W."/>
            <person name="Song Y."/>
            <person name="Salvetti E."/>
            <person name="Wrobel A."/>
            <person name="Rasinkangas P."/>
            <person name="Parkhill J."/>
            <person name="Rea M.C."/>
            <person name="O'Sullivan O."/>
            <person name="Ritari J."/>
            <person name="Douillard F.P."/>
            <person name="Paul Ross R."/>
            <person name="Yang R."/>
            <person name="Briner A.E."/>
            <person name="Felis G.E."/>
            <person name="de Vos W.M."/>
            <person name="Barrangou R."/>
            <person name="Klaenhammer T.R."/>
            <person name="Caufield P.W."/>
            <person name="Cui Y."/>
            <person name="Zhang H."/>
            <person name="O'Toole P.W."/>
        </authorList>
    </citation>
    <scope>NUCLEOTIDE SEQUENCE [LARGE SCALE GENOMIC DNA]</scope>
    <source>
        <strain evidence="8 9">DSM 19972</strain>
    </source>
</reference>
<evidence type="ECO:0000259" key="7">
    <source>
        <dbReference type="PROSITE" id="PS50850"/>
    </source>
</evidence>
<dbReference type="OrthoDB" id="9812221at2"/>
<accession>A0A0R1MB29</accession>
<name>A0A0R1MB29_9LACO</name>
<dbReference type="Pfam" id="PF07690">
    <property type="entry name" value="MFS_1"/>
    <property type="match status" value="1"/>
</dbReference>
<evidence type="ECO:0000256" key="2">
    <source>
        <dbReference type="ARBA" id="ARBA00022448"/>
    </source>
</evidence>
<dbReference type="STRING" id="1423777.FD46_GL000738"/>
<evidence type="ECO:0000313" key="8">
    <source>
        <dbReference type="EMBL" id="KRL05344.1"/>
    </source>
</evidence>
<feature type="domain" description="Major facilitator superfamily (MFS) profile" evidence="7">
    <location>
        <begin position="1"/>
        <end position="50"/>
    </location>
</feature>
<dbReference type="Gene3D" id="1.20.1720.10">
    <property type="entry name" value="Multidrug resistance protein D"/>
    <property type="match status" value="1"/>
</dbReference>
<comment type="subcellular location">
    <subcellularLocation>
        <location evidence="1">Cell membrane</location>
        <topology evidence="1">Multi-pass membrane protein</topology>
    </subcellularLocation>
</comment>
<gene>
    <name evidence="8" type="ORF">FD46_GL000738</name>
</gene>